<dbReference type="Gene3D" id="3.90.79.10">
    <property type="entry name" value="Nucleoside Triphosphate Pyrophosphohydrolase"/>
    <property type="match status" value="1"/>
</dbReference>
<protein>
    <recommendedName>
        <fullName evidence="4 6">Phosphatase NudJ</fullName>
        <ecNumber evidence="6">3.6.1.-</ecNumber>
    </recommendedName>
</protein>
<evidence type="ECO:0000256" key="2">
    <source>
        <dbReference type="ARBA" id="ARBA00007608"/>
    </source>
</evidence>
<name>A0A1H8EKN4_9PROT</name>
<dbReference type="InterPro" id="IPR020084">
    <property type="entry name" value="NUDIX_hydrolase_CS"/>
</dbReference>
<dbReference type="CDD" id="cd03675">
    <property type="entry name" value="NUDIX_Hydrolase"/>
    <property type="match status" value="1"/>
</dbReference>
<dbReference type="AlphaFoldDB" id="A0A1H8EKN4"/>
<dbReference type="InterPro" id="IPR000086">
    <property type="entry name" value="NUDIX_hydrolase_dom"/>
</dbReference>
<reference evidence="8 9" key="1">
    <citation type="submission" date="2016-10" db="EMBL/GenBank/DDBJ databases">
        <authorList>
            <person name="de Groot N.N."/>
        </authorList>
    </citation>
    <scope>NUCLEOTIDE SEQUENCE [LARGE SCALE GENOMIC DNA]</scope>
    <source>
        <strain evidence="8 9">Nl18</strain>
    </source>
</reference>
<dbReference type="GO" id="GO:0017111">
    <property type="term" value="F:ribonucleoside triphosphate phosphatase activity"/>
    <property type="evidence" value="ECO:0007669"/>
    <property type="project" value="InterPro"/>
</dbReference>
<dbReference type="InterPro" id="IPR033713">
    <property type="entry name" value="NudJ"/>
</dbReference>
<dbReference type="InterPro" id="IPR015797">
    <property type="entry name" value="NUDIX_hydrolase-like_dom_sf"/>
</dbReference>
<gene>
    <name evidence="6" type="primary">nudJ</name>
    <name evidence="8" type="ORF">SAMN05216404_10382</name>
</gene>
<keyword evidence="5 6" id="KW-0378">Hydrolase</keyword>
<dbReference type="EC" id="3.6.1.-" evidence="6"/>
<evidence type="ECO:0000256" key="5">
    <source>
        <dbReference type="ARBA" id="ARBA00022801"/>
    </source>
</evidence>
<dbReference type="Pfam" id="PF00293">
    <property type="entry name" value="NUDIX"/>
    <property type="match status" value="1"/>
</dbReference>
<sequence>MIWKPNVTVAAVVEKDGQYLLVEEQTSSGLLFNQPAGHLEPGESIIHGAIRETLEETGYMFVPQSVLGIYHWHSPAEDTTFIRFAFSGSVSDHDPGRDLDAGIVRADWFDINEIRSMTYCHRSPLVMKCIEDHLAGKGCPLDILTHLA</sequence>
<dbReference type="PROSITE" id="PS00893">
    <property type="entry name" value="NUDIX_BOX"/>
    <property type="match status" value="1"/>
</dbReference>
<comment type="cofactor">
    <cofactor evidence="1 6">
        <name>Mg(2+)</name>
        <dbReference type="ChEBI" id="CHEBI:18420"/>
    </cofactor>
</comment>
<comment type="similarity">
    <text evidence="2 6">Belongs to the Nudix hydrolase family. NudJ subfamily.</text>
</comment>
<organism evidence="8 9">
    <name type="scientific">Nitrosospira multiformis</name>
    <dbReference type="NCBI Taxonomy" id="1231"/>
    <lineage>
        <taxon>Bacteria</taxon>
        <taxon>Pseudomonadati</taxon>
        <taxon>Pseudomonadota</taxon>
        <taxon>Betaproteobacteria</taxon>
        <taxon>Nitrosomonadales</taxon>
        <taxon>Nitrosomonadaceae</taxon>
        <taxon>Nitrosospira</taxon>
    </lineage>
</organism>
<evidence type="ECO:0000313" key="8">
    <source>
        <dbReference type="EMBL" id="SEN20043.1"/>
    </source>
</evidence>
<dbReference type="GO" id="GO:0004787">
    <property type="term" value="F:thiamine diphosphate phosphatase activity"/>
    <property type="evidence" value="ECO:0007669"/>
    <property type="project" value="InterPro"/>
</dbReference>
<keyword evidence="6" id="KW-0460">Magnesium</keyword>
<feature type="domain" description="Nudix hydrolase" evidence="7">
    <location>
        <begin position="2"/>
        <end position="131"/>
    </location>
</feature>
<dbReference type="PANTHER" id="PTHR43222:SF11">
    <property type="entry name" value="PHOSPHATASE NUDJ"/>
    <property type="match status" value="1"/>
</dbReference>
<dbReference type="EMBL" id="FOCT01000003">
    <property type="protein sequence ID" value="SEN20043.1"/>
    <property type="molecule type" value="Genomic_DNA"/>
</dbReference>
<evidence type="ECO:0000256" key="3">
    <source>
        <dbReference type="ARBA" id="ARBA00011245"/>
    </source>
</evidence>
<dbReference type="RefSeq" id="WP_074744720.1">
    <property type="nucleotide sequence ID" value="NZ_FOCT01000003.1"/>
</dbReference>
<dbReference type="Proteomes" id="UP000183898">
    <property type="component" value="Unassembled WGS sequence"/>
</dbReference>
<dbReference type="PANTHER" id="PTHR43222">
    <property type="entry name" value="NUDIX HYDROLASE 23"/>
    <property type="match status" value="1"/>
</dbReference>
<dbReference type="GO" id="GO:0017110">
    <property type="term" value="F:nucleoside diphosphate phosphatase activity"/>
    <property type="evidence" value="ECO:0007669"/>
    <property type="project" value="InterPro"/>
</dbReference>
<comment type="subunit">
    <text evidence="3 6">Monomer.</text>
</comment>
<evidence type="ECO:0000256" key="1">
    <source>
        <dbReference type="ARBA" id="ARBA00001946"/>
    </source>
</evidence>
<evidence type="ECO:0000256" key="6">
    <source>
        <dbReference type="RuleBase" id="RU364043"/>
    </source>
</evidence>
<dbReference type="SUPFAM" id="SSF55811">
    <property type="entry name" value="Nudix"/>
    <property type="match status" value="1"/>
</dbReference>
<dbReference type="PROSITE" id="PS51462">
    <property type="entry name" value="NUDIX"/>
    <property type="match status" value="1"/>
</dbReference>
<evidence type="ECO:0000313" key="9">
    <source>
        <dbReference type="Proteomes" id="UP000183898"/>
    </source>
</evidence>
<evidence type="ECO:0000259" key="7">
    <source>
        <dbReference type="PROSITE" id="PS51462"/>
    </source>
</evidence>
<proteinExistence type="inferred from homology"/>
<evidence type="ECO:0000256" key="4">
    <source>
        <dbReference type="ARBA" id="ARBA00015552"/>
    </source>
</evidence>
<accession>A0A1H8EKN4</accession>